<feature type="chain" id="PRO_5047404673" description="Antifreeze protein" evidence="1">
    <location>
        <begin position="20"/>
        <end position="240"/>
    </location>
</feature>
<name>A0ABR4D3B5_9HELO</name>
<comment type="caution">
    <text evidence="2">The sequence shown here is derived from an EMBL/GenBank/DDBJ whole genome shotgun (WGS) entry which is preliminary data.</text>
</comment>
<evidence type="ECO:0000313" key="3">
    <source>
        <dbReference type="Proteomes" id="UP001595075"/>
    </source>
</evidence>
<evidence type="ECO:0008006" key="4">
    <source>
        <dbReference type="Google" id="ProtNLM"/>
    </source>
</evidence>
<dbReference type="Proteomes" id="UP001595075">
    <property type="component" value="Unassembled WGS sequence"/>
</dbReference>
<keyword evidence="1" id="KW-0732">Signal</keyword>
<accession>A0ABR4D3B5</accession>
<organism evidence="2 3">
    <name type="scientific">Oculimacula yallundae</name>
    <dbReference type="NCBI Taxonomy" id="86028"/>
    <lineage>
        <taxon>Eukaryota</taxon>
        <taxon>Fungi</taxon>
        <taxon>Dikarya</taxon>
        <taxon>Ascomycota</taxon>
        <taxon>Pezizomycotina</taxon>
        <taxon>Leotiomycetes</taxon>
        <taxon>Helotiales</taxon>
        <taxon>Ploettnerulaceae</taxon>
        <taxon>Oculimacula</taxon>
    </lineage>
</organism>
<keyword evidence="3" id="KW-1185">Reference proteome</keyword>
<evidence type="ECO:0000313" key="2">
    <source>
        <dbReference type="EMBL" id="KAL2075829.1"/>
    </source>
</evidence>
<dbReference type="InterPro" id="IPR006058">
    <property type="entry name" value="2Fe2S_fd_BS"/>
</dbReference>
<dbReference type="PROSITE" id="PS00197">
    <property type="entry name" value="2FE2S_FER_1"/>
    <property type="match status" value="1"/>
</dbReference>
<dbReference type="EMBL" id="JAZHXI010000001">
    <property type="protein sequence ID" value="KAL2075829.1"/>
    <property type="molecule type" value="Genomic_DNA"/>
</dbReference>
<proteinExistence type="predicted"/>
<gene>
    <name evidence="2" type="ORF">VTL71DRAFT_772</name>
</gene>
<feature type="signal peptide" evidence="1">
    <location>
        <begin position="1"/>
        <end position="19"/>
    </location>
</feature>
<sequence>MRSTTSIIVGFVLATPALAATSAISTCARDNLLRCIVATPSLAVPYCSSFLGISDSTTYIATTTPLTTTSTTTTTTVFTTTTTNIPAANKRELKDRAASSAPPACVTNQKTAYPASRISSACSCLGITPNTITLTATAPTSTIVDTSTEVTTSVVVATSIIQPVCGGYQAPCGSDSECCPFTGELRAACYLGTCGGCFIPGVRVSCSERRRTIDQCFEYTGQQCCSRSSTRTAESSYTCN</sequence>
<reference evidence="2 3" key="1">
    <citation type="journal article" date="2024" name="Commun. Biol.">
        <title>Comparative genomic analysis of thermophilic fungi reveals convergent evolutionary adaptations and gene losses.</title>
        <authorList>
            <person name="Steindorff A.S."/>
            <person name="Aguilar-Pontes M.V."/>
            <person name="Robinson A.J."/>
            <person name="Andreopoulos B."/>
            <person name="LaButti K."/>
            <person name="Kuo A."/>
            <person name="Mondo S."/>
            <person name="Riley R."/>
            <person name="Otillar R."/>
            <person name="Haridas S."/>
            <person name="Lipzen A."/>
            <person name="Grimwood J."/>
            <person name="Schmutz J."/>
            <person name="Clum A."/>
            <person name="Reid I.D."/>
            <person name="Moisan M.C."/>
            <person name="Butler G."/>
            <person name="Nguyen T.T.M."/>
            <person name="Dewar K."/>
            <person name="Conant G."/>
            <person name="Drula E."/>
            <person name="Henrissat B."/>
            <person name="Hansel C."/>
            <person name="Singer S."/>
            <person name="Hutchinson M.I."/>
            <person name="de Vries R.P."/>
            <person name="Natvig D.O."/>
            <person name="Powell A.J."/>
            <person name="Tsang A."/>
            <person name="Grigoriev I.V."/>
        </authorList>
    </citation>
    <scope>NUCLEOTIDE SEQUENCE [LARGE SCALE GENOMIC DNA]</scope>
    <source>
        <strain evidence="2 3">CBS 494.80</strain>
    </source>
</reference>
<protein>
    <recommendedName>
        <fullName evidence="4">Antifreeze protein</fullName>
    </recommendedName>
</protein>
<evidence type="ECO:0000256" key="1">
    <source>
        <dbReference type="SAM" id="SignalP"/>
    </source>
</evidence>